<evidence type="ECO:0008006" key="3">
    <source>
        <dbReference type="Google" id="ProtNLM"/>
    </source>
</evidence>
<feature type="transmembrane region" description="Helical" evidence="1">
    <location>
        <begin position="20"/>
        <end position="41"/>
    </location>
</feature>
<proteinExistence type="predicted"/>
<comment type="caution">
    <text evidence="2">The sequence shown here is derived from an EMBL/GenBank/DDBJ whole genome shotgun (WGS) entry which is preliminary data.</text>
</comment>
<evidence type="ECO:0000256" key="1">
    <source>
        <dbReference type="SAM" id="Phobius"/>
    </source>
</evidence>
<gene>
    <name evidence="2" type="ORF">LCGC14_0742830</name>
</gene>
<dbReference type="AlphaFoldDB" id="A0A0F9QAF5"/>
<sequence length="70" mass="8381">MTKLQEYFHTDWSGMTGTDWFGFLLTVFVFIVMVVVYFWVLNPKNKDSLESHRSMLIDEDERKSEKQDGR</sequence>
<name>A0A0F9QAF5_9ZZZZ</name>
<accession>A0A0F9QAF5</accession>
<protein>
    <recommendedName>
        <fullName evidence="3">Cbb3-type cytochrome oxidase component FixQ</fullName>
    </recommendedName>
</protein>
<organism evidence="2">
    <name type="scientific">marine sediment metagenome</name>
    <dbReference type="NCBI Taxonomy" id="412755"/>
    <lineage>
        <taxon>unclassified sequences</taxon>
        <taxon>metagenomes</taxon>
        <taxon>ecological metagenomes</taxon>
    </lineage>
</organism>
<dbReference type="EMBL" id="LAZR01001760">
    <property type="protein sequence ID" value="KKN39504.1"/>
    <property type="molecule type" value="Genomic_DNA"/>
</dbReference>
<keyword evidence="1" id="KW-0812">Transmembrane</keyword>
<reference evidence="2" key="1">
    <citation type="journal article" date="2015" name="Nature">
        <title>Complex archaea that bridge the gap between prokaryotes and eukaryotes.</title>
        <authorList>
            <person name="Spang A."/>
            <person name="Saw J.H."/>
            <person name="Jorgensen S.L."/>
            <person name="Zaremba-Niedzwiedzka K."/>
            <person name="Martijn J."/>
            <person name="Lind A.E."/>
            <person name="van Eijk R."/>
            <person name="Schleper C."/>
            <person name="Guy L."/>
            <person name="Ettema T.J."/>
        </authorList>
    </citation>
    <scope>NUCLEOTIDE SEQUENCE</scope>
</reference>
<keyword evidence="1" id="KW-1133">Transmembrane helix</keyword>
<evidence type="ECO:0000313" key="2">
    <source>
        <dbReference type="EMBL" id="KKN39504.1"/>
    </source>
</evidence>
<keyword evidence="1" id="KW-0472">Membrane</keyword>